<evidence type="ECO:0000256" key="2">
    <source>
        <dbReference type="ARBA" id="ARBA00022737"/>
    </source>
</evidence>
<accession>A0A8S1M7X6</accession>
<sequence length="659" mass="76596">MRQNISFQPQTDEKTIFQSNSSNIYGTGRFGDIRPKNITFQGNDSQNNMVFDPSKVQQQQHMTFYKQNDSRKQSDAKFGSQMDSSQKGFAFSQSPNPFHQQSEPQEKQQQSFSSQGSEKKKGASNKYFQNGNHQYQFKNNNHQQEISEERTCEQHGNTAKFVCTTIGCLIGGLCQECQHQCPNITAIEDYFRILELKLTNQQLDVIQNEKFQSLSQIRDYFNQIRQEIINQIDELEIKFIAKVINETSFNIELSYQFVQELFETNLLDLTKKTSQLSKLIYNDYLKVSEFNKIFIQDQGRFQKKLIKNVQLLNQLFSNFIYCCEQQLLNCVVDNSELNLQLIDQQTQYHQSKTYENQMKNLKSYKIIQNHSKNISDICLISNSILATAEENGGITLWKLPYFVQLHKFQHGVECISLASIKDNQNTQFLLSAGKDKDEYQIYLWNVDLRSRVGDVIGHSKQLRKVVPLGYSQIAWCQEDSKIRIWKLSEKELAHELNVHSAWINDLCKISRTQIASCSRDYTVAVIDYLTGRTKFIIKDVTYVNCVTSINSELFAFANYNGQVKIYQVEQPQLIQQIQVSMNWIDTNSIWYLCRISNEILAVQQANGETSIIAIDQRKEKIIKTIQQTKNVKQNAQTLIFVNNFKFLILPQQGEMQVFQ</sequence>
<evidence type="ECO:0000313" key="4">
    <source>
        <dbReference type="EMBL" id="CAD8073941.1"/>
    </source>
</evidence>
<comment type="caution">
    <text evidence="4">The sequence shown here is derived from an EMBL/GenBank/DDBJ whole genome shotgun (WGS) entry which is preliminary data.</text>
</comment>
<dbReference type="EMBL" id="CAJJDN010000031">
    <property type="protein sequence ID" value="CAD8073941.1"/>
    <property type="molecule type" value="Genomic_DNA"/>
</dbReference>
<feature type="compositionally biased region" description="Low complexity" evidence="3">
    <location>
        <begin position="100"/>
        <end position="116"/>
    </location>
</feature>
<dbReference type="OrthoDB" id="296115at2759"/>
<dbReference type="InterPro" id="IPR001680">
    <property type="entry name" value="WD40_rpt"/>
</dbReference>
<organism evidence="4 5">
    <name type="scientific">Paramecium sonneborni</name>
    <dbReference type="NCBI Taxonomy" id="65129"/>
    <lineage>
        <taxon>Eukaryota</taxon>
        <taxon>Sar</taxon>
        <taxon>Alveolata</taxon>
        <taxon>Ciliophora</taxon>
        <taxon>Intramacronucleata</taxon>
        <taxon>Oligohymenophorea</taxon>
        <taxon>Peniculida</taxon>
        <taxon>Parameciidae</taxon>
        <taxon>Paramecium</taxon>
    </lineage>
</organism>
<protein>
    <submittedName>
        <fullName evidence="4">Uncharacterized protein</fullName>
    </submittedName>
</protein>
<dbReference type="InterPro" id="IPR050505">
    <property type="entry name" value="WDR55/POC1"/>
</dbReference>
<dbReference type="PANTHER" id="PTHR44019">
    <property type="entry name" value="WD REPEAT-CONTAINING PROTEIN 55"/>
    <property type="match status" value="1"/>
</dbReference>
<evidence type="ECO:0000256" key="1">
    <source>
        <dbReference type="ARBA" id="ARBA00022574"/>
    </source>
</evidence>
<keyword evidence="2" id="KW-0677">Repeat</keyword>
<reference evidence="4" key="1">
    <citation type="submission" date="2021-01" db="EMBL/GenBank/DDBJ databases">
        <authorList>
            <consortium name="Genoscope - CEA"/>
            <person name="William W."/>
        </authorList>
    </citation>
    <scope>NUCLEOTIDE SEQUENCE</scope>
</reference>
<gene>
    <name evidence="4" type="ORF">PSON_ATCC_30995.1.T0310233</name>
</gene>
<name>A0A8S1M7X6_9CILI</name>
<proteinExistence type="predicted"/>
<feature type="region of interest" description="Disordered" evidence="3">
    <location>
        <begin position="65"/>
        <end position="127"/>
    </location>
</feature>
<dbReference type="AlphaFoldDB" id="A0A8S1M7X6"/>
<dbReference type="PANTHER" id="PTHR44019:SF8">
    <property type="entry name" value="POC1 CENTRIOLAR PROTEIN HOMOLOG"/>
    <property type="match status" value="1"/>
</dbReference>
<evidence type="ECO:0000313" key="5">
    <source>
        <dbReference type="Proteomes" id="UP000692954"/>
    </source>
</evidence>
<evidence type="ECO:0000256" key="3">
    <source>
        <dbReference type="SAM" id="MobiDB-lite"/>
    </source>
</evidence>
<keyword evidence="5" id="KW-1185">Reference proteome</keyword>
<keyword evidence="1" id="KW-0853">WD repeat</keyword>
<feature type="compositionally biased region" description="Polar residues" evidence="3">
    <location>
        <begin position="81"/>
        <end position="99"/>
    </location>
</feature>
<dbReference type="SMART" id="SM00320">
    <property type="entry name" value="WD40"/>
    <property type="match status" value="5"/>
</dbReference>
<dbReference type="Proteomes" id="UP000692954">
    <property type="component" value="Unassembled WGS sequence"/>
</dbReference>